<dbReference type="Proteomes" id="UP000689195">
    <property type="component" value="Unassembled WGS sequence"/>
</dbReference>
<name>A0A8S1YQ57_9CILI</name>
<reference evidence="1" key="1">
    <citation type="submission" date="2021-01" db="EMBL/GenBank/DDBJ databases">
        <authorList>
            <consortium name="Genoscope - CEA"/>
            <person name="William W."/>
        </authorList>
    </citation>
    <scope>NUCLEOTIDE SEQUENCE</scope>
</reference>
<evidence type="ECO:0000313" key="1">
    <source>
        <dbReference type="EMBL" id="CAD8213604.1"/>
    </source>
</evidence>
<accession>A0A8S1YQ57</accession>
<evidence type="ECO:0000313" key="2">
    <source>
        <dbReference type="Proteomes" id="UP000689195"/>
    </source>
</evidence>
<keyword evidence="2" id="KW-1185">Reference proteome</keyword>
<organism evidence="1 2">
    <name type="scientific">Paramecium pentaurelia</name>
    <dbReference type="NCBI Taxonomy" id="43138"/>
    <lineage>
        <taxon>Eukaryota</taxon>
        <taxon>Sar</taxon>
        <taxon>Alveolata</taxon>
        <taxon>Ciliophora</taxon>
        <taxon>Intramacronucleata</taxon>
        <taxon>Oligohymenophorea</taxon>
        <taxon>Peniculida</taxon>
        <taxon>Parameciidae</taxon>
        <taxon>Paramecium</taxon>
    </lineage>
</organism>
<comment type="caution">
    <text evidence="1">The sequence shown here is derived from an EMBL/GenBank/DDBJ whole genome shotgun (WGS) entry which is preliminary data.</text>
</comment>
<gene>
    <name evidence="1" type="ORF">PPENT_87.1.T1820005</name>
</gene>
<dbReference type="AlphaFoldDB" id="A0A8S1YQ57"/>
<sequence length="134" mass="16209">MQQETRIDDKYLCTRCLAERVDKENMTLLNEATEMIQSMKTQSLKLAKEENILRLTNLIQLQSSNHSKIKSRQNLENYFNQLIKKWNRSKQILNQRNKSQKSKTMMRKFKFYQKIIQEILVIIYLNSKHIRKKT</sequence>
<protein>
    <submittedName>
        <fullName evidence="1">Uncharacterized protein</fullName>
    </submittedName>
</protein>
<proteinExistence type="predicted"/>
<dbReference type="EMBL" id="CAJJDO010000182">
    <property type="protein sequence ID" value="CAD8213604.1"/>
    <property type="molecule type" value="Genomic_DNA"/>
</dbReference>